<name>I3DW36_BACMT</name>
<keyword evidence="2" id="KW-1185">Reference proteome</keyword>
<dbReference type="EMBL" id="AFEU01000003">
    <property type="protein sequence ID" value="EIJ78457.1"/>
    <property type="molecule type" value="Genomic_DNA"/>
</dbReference>
<reference evidence="1 2" key="1">
    <citation type="journal article" date="2012" name="Appl. Environ. Microbiol.">
        <title>Genome Sequence of Thermotolerant Bacillus methanolicus: Features and Regulation Related to Methylotrophy and Production of L-Lysine and L-Glutamate from Methanol.</title>
        <authorList>
            <person name="Heggeset T.M."/>
            <person name="Krog A."/>
            <person name="Balzer S."/>
            <person name="Wentzel A."/>
            <person name="Ellingsen T.E."/>
            <person name="Brautaset T."/>
        </authorList>
    </citation>
    <scope>NUCLEOTIDE SEQUENCE [LARGE SCALE GENOMIC DNA]</scope>
    <source>
        <strain evidence="1 2">PB1</strain>
    </source>
</reference>
<dbReference type="STRING" id="997296.PB1_12904"/>
<organism evidence="1 2">
    <name type="scientific">Bacillus methanolicus PB1</name>
    <dbReference type="NCBI Taxonomy" id="997296"/>
    <lineage>
        <taxon>Bacteria</taxon>
        <taxon>Bacillati</taxon>
        <taxon>Bacillota</taxon>
        <taxon>Bacilli</taxon>
        <taxon>Bacillales</taxon>
        <taxon>Bacillaceae</taxon>
        <taxon>Bacillus</taxon>
    </lineage>
</organism>
<comment type="caution">
    <text evidence="1">The sequence shown here is derived from an EMBL/GenBank/DDBJ whole genome shotgun (WGS) entry which is preliminary data.</text>
</comment>
<protein>
    <submittedName>
        <fullName evidence="1">Uncharacterized protein</fullName>
    </submittedName>
</protein>
<dbReference type="PATRIC" id="fig|997296.3.peg.2725"/>
<sequence length="67" mass="8054">MHKLRKFFGTTNNTGYDSIHGEFFIIYKLGKYLLYFVSEPDKYEEVQKLNDNVKFHQISVRLDYSAR</sequence>
<evidence type="ECO:0000313" key="2">
    <source>
        <dbReference type="Proteomes" id="UP000010523"/>
    </source>
</evidence>
<dbReference type="AlphaFoldDB" id="I3DW36"/>
<proteinExistence type="predicted"/>
<evidence type="ECO:0000313" key="1">
    <source>
        <dbReference type="EMBL" id="EIJ78457.1"/>
    </source>
</evidence>
<accession>I3DW36</accession>
<dbReference type="Proteomes" id="UP000010523">
    <property type="component" value="Unassembled WGS sequence"/>
</dbReference>
<gene>
    <name evidence="1" type="ORF">PB1_12904</name>
</gene>